<dbReference type="Gene3D" id="3.60.60.10">
    <property type="entry name" value="Penicillin V Acylase, Chain A"/>
    <property type="match status" value="1"/>
</dbReference>
<accession>A0ABV7ZS87</accession>
<reference evidence="2" key="1">
    <citation type="journal article" date="2019" name="Int. J. Syst. Evol. Microbiol.">
        <title>The Global Catalogue of Microorganisms (GCM) 10K type strain sequencing project: providing services to taxonomists for standard genome sequencing and annotation.</title>
        <authorList>
            <consortium name="The Broad Institute Genomics Platform"/>
            <consortium name="The Broad Institute Genome Sequencing Center for Infectious Disease"/>
            <person name="Wu L."/>
            <person name="Ma J."/>
        </authorList>
    </citation>
    <scope>NUCLEOTIDE SEQUENCE [LARGE SCALE GENOMIC DNA]</scope>
    <source>
        <strain evidence="2">IBRC 10765</strain>
    </source>
</reference>
<comment type="caution">
    <text evidence="1">The sequence shown here is derived from an EMBL/GenBank/DDBJ whole genome shotgun (WGS) entry which is preliminary data.</text>
</comment>
<protein>
    <submittedName>
        <fullName evidence="1">NRDE family protein</fullName>
    </submittedName>
</protein>
<dbReference type="EMBL" id="JBHRYR010000002">
    <property type="protein sequence ID" value="MFC3851408.1"/>
    <property type="molecule type" value="Genomic_DNA"/>
</dbReference>
<dbReference type="PANTHER" id="PTHR17985:SF8">
    <property type="entry name" value="TRANSPORT AND GOLGI ORGANIZATION PROTEIN 2 HOMOLOG"/>
    <property type="match status" value="1"/>
</dbReference>
<evidence type="ECO:0000313" key="2">
    <source>
        <dbReference type="Proteomes" id="UP001595617"/>
    </source>
</evidence>
<dbReference type="RefSeq" id="WP_380692561.1">
    <property type="nucleotide sequence ID" value="NZ_JBHRYR010000002.1"/>
</dbReference>
<evidence type="ECO:0000313" key="1">
    <source>
        <dbReference type="EMBL" id="MFC3851408.1"/>
    </source>
</evidence>
<dbReference type="InterPro" id="IPR008551">
    <property type="entry name" value="TANGO2"/>
</dbReference>
<keyword evidence="2" id="KW-1185">Reference proteome</keyword>
<dbReference type="Proteomes" id="UP001595617">
    <property type="component" value="Unassembled WGS sequence"/>
</dbReference>
<dbReference type="Pfam" id="PF05742">
    <property type="entry name" value="TANGO2"/>
    <property type="match status" value="1"/>
</dbReference>
<sequence>MCLLAFAYQQHPDFPLLLAANRDEFLARPTAAMHYWQAHPQLLAGRDEQAGGTWMGIMARGPNTGRFAALTNVRQLPAPEKNGPSRGQVVLRALLERAPVAKVLTDIKQEADAYHGFNLLVGDANGLWYMSTHTPDVRQLSPGIYALSNGTLDIAWPKTQSAAQRMREHLPDAGDVRDLAQLLSSRQKAEDDQLPKTGLSLPWERALSAQCIDLPEYATRAQTGLLVRADGTADVHEQTLVHEPGSAPLPGKTFRLHGFW</sequence>
<organism evidence="1 2">
    <name type="scientific">Saccharospirillum mangrovi</name>
    <dbReference type="NCBI Taxonomy" id="2161747"/>
    <lineage>
        <taxon>Bacteria</taxon>
        <taxon>Pseudomonadati</taxon>
        <taxon>Pseudomonadota</taxon>
        <taxon>Gammaproteobacteria</taxon>
        <taxon>Oceanospirillales</taxon>
        <taxon>Saccharospirillaceae</taxon>
        <taxon>Saccharospirillum</taxon>
    </lineage>
</organism>
<dbReference type="PANTHER" id="PTHR17985">
    <property type="entry name" value="SER/THR-RICH PROTEIN T10 IN DGCR REGION"/>
    <property type="match status" value="1"/>
</dbReference>
<name>A0ABV7ZS87_9GAMM</name>
<proteinExistence type="predicted"/>
<gene>
    <name evidence="1" type="ORF">ACFOOG_01070</name>
</gene>